<evidence type="ECO:0000313" key="3">
    <source>
        <dbReference type="Proteomes" id="UP001610335"/>
    </source>
</evidence>
<dbReference type="InterPro" id="IPR023213">
    <property type="entry name" value="CAT-like_dom_sf"/>
</dbReference>
<evidence type="ECO:0000256" key="1">
    <source>
        <dbReference type="ARBA" id="ARBA00022679"/>
    </source>
</evidence>
<sequence>MDTTYELSDLDKAGFTKSVKVVLFYDLATADSESVVSSFLEGVRNATRYLPFMAGHLQFTKSGKLCIVTSTDSSVDVNICRFTSTECEPFSALAKDSFSPNELDLTRFLPEEPTANHPVCLVQLSLIHGGLVVGFRVNHAAGDWVSLDTFFSLVCQSSKAHEEGRSMPTYTLDGVDLKRVPYNTPAPDPTLSHQDRLAQLPLFHVIQKSQFQFKPPPPTRAGIYRIAEPTIQQLKAQCTPYLDQVEYITSYDCISALIWIALTRARLHLHPDQTNAPSRFVHPINVRSRDPEHKTSPQYFGNAVIGTLAGPIPAHTLIANENRSVAAAASRIRQSIHAVDVSTIGHLTALQASLADSEMLLPNADFADMDLFMNTWYTGSAANYDLGGGTAGPVAFRVQAGMPGACAMILPNLSGGASTKVFEVLVQASVLEYELLETDEQFLKYFEHVV</sequence>
<keyword evidence="3" id="KW-1185">Reference proteome</keyword>
<dbReference type="Proteomes" id="UP001610335">
    <property type="component" value="Unassembled WGS sequence"/>
</dbReference>
<dbReference type="PANTHER" id="PTHR31642">
    <property type="entry name" value="TRICHOTHECENE 3-O-ACETYLTRANSFERASE"/>
    <property type="match status" value="1"/>
</dbReference>
<proteinExistence type="predicted"/>
<name>A0ABR4HK45_9EURO</name>
<dbReference type="GO" id="GO:0016740">
    <property type="term" value="F:transferase activity"/>
    <property type="evidence" value="ECO:0007669"/>
    <property type="project" value="UniProtKB-KW"/>
</dbReference>
<organism evidence="2 3">
    <name type="scientific">Aspergillus cavernicola</name>
    <dbReference type="NCBI Taxonomy" id="176166"/>
    <lineage>
        <taxon>Eukaryota</taxon>
        <taxon>Fungi</taxon>
        <taxon>Dikarya</taxon>
        <taxon>Ascomycota</taxon>
        <taxon>Pezizomycotina</taxon>
        <taxon>Eurotiomycetes</taxon>
        <taxon>Eurotiomycetidae</taxon>
        <taxon>Eurotiales</taxon>
        <taxon>Aspergillaceae</taxon>
        <taxon>Aspergillus</taxon>
        <taxon>Aspergillus subgen. Nidulantes</taxon>
    </lineage>
</organism>
<dbReference type="EMBL" id="JBFXLS010000107">
    <property type="protein sequence ID" value="KAL2815857.1"/>
    <property type="molecule type" value="Genomic_DNA"/>
</dbReference>
<accession>A0ABR4HK45</accession>
<comment type="caution">
    <text evidence="2">The sequence shown here is derived from an EMBL/GenBank/DDBJ whole genome shotgun (WGS) entry which is preliminary data.</text>
</comment>
<dbReference type="Pfam" id="PF02458">
    <property type="entry name" value="Transferase"/>
    <property type="match status" value="1"/>
</dbReference>
<dbReference type="InterPro" id="IPR050317">
    <property type="entry name" value="Plant_Fungal_Acyltransferase"/>
</dbReference>
<keyword evidence="1 2" id="KW-0808">Transferase</keyword>
<gene>
    <name evidence="2" type="ORF">BDW59DRAFT_153586</name>
</gene>
<evidence type="ECO:0000313" key="2">
    <source>
        <dbReference type="EMBL" id="KAL2815857.1"/>
    </source>
</evidence>
<reference evidence="2 3" key="1">
    <citation type="submission" date="2024-07" db="EMBL/GenBank/DDBJ databases">
        <title>Section-level genome sequencing and comparative genomics of Aspergillus sections Usti and Cavernicolus.</title>
        <authorList>
            <consortium name="Lawrence Berkeley National Laboratory"/>
            <person name="Nybo J.L."/>
            <person name="Vesth T.C."/>
            <person name="Theobald S."/>
            <person name="Frisvad J.C."/>
            <person name="Larsen T.O."/>
            <person name="Kjaerboelling I."/>
            <person name="Rothschild-Mancinelli K."/>
            <person name="Lyhne E.K."/>
            <person name="Kogle M.E."/>
            <person name="Barry K."/>
            <person name="Clum A."/>
            <person name="Na H."/>
            <person name="Ledsgaard L."/>
            <person name="Lin J."/>
            <person name="Lipzen A."/>
            <person name="Kuo A."/>
            <person name="Riley R."/>
            <person name="Mondo S."/>
            <person name="LaButti K."/>
            <person name="Haridas S."/>
            <person name="Pangalinan J."/>
            <person name="Salamov A.A."/>
            <person name="Simmons B.A."/>
            <person name="Magnuson J.K."/>
            <person name="Chen J."/>
            <person name="Drula E."/>
            <person name="Henrissat B."/>
            <person name="Wiebenga A."/>
            <person name="Lubbers R.J."/>
            <person name="Gomes A.C."/>
            <person name="Makela M.R."/>
            <person name="Stajich J."/>
            <person name="Grigoriev I.V."/>
            <person name="Mortensen U.H."/>
            <person name="De vries R.P."/>
            <person name="Baker S.E."/>
            <person name="Andersen M.R."/>
        </authorList>
    </citation>
    <scope>NUCLEOTIDE SEQUENCE [LARGE SCALE GENOMIC DNA]</scope>
    <source>
        <strain evidence="2 3">CBS 600.67</strain>
    </source>
</reference>
<dbReference type="PANTHER" id="PTHR31642:SF310">
    <property type="entry name" value="FATTY ALCOHOL:CAFFEOYL-COA ACYLTRANSFERASE"/>
    <property type="match status" value="1"/>
</dbReference>
<dbReference type="Gene3D" id="3.30.559.10">
    <property type="entry name" value="Chloramphenicol acetyltransferase-like domain"/>
    <property type="match status" value="2"/>
</dbReference>
<protein>
    <submittedName>
        <fullName evidence="2">Transferase</fullName>
    </submittedName>
</protein>